<dbReference type="SUPFAM" id="SSF52317">
    <property type="entry name" value="Class I glutamine amidotransferase-like"/>
    <property type="match status" value="1"/>
</dbReference>
<dbReference type="PROSITE" id="PS52035">
    <property type="entry name" value="PEPTIDASE_M14"/>
    <property type="match status" value="1"/>
</dbReference>
<keyword evidence="12" id="KW-1185">Reference proteome</keyword>
<evidence type="ECO:0000256" key="7">
    <source>
        <dbReference type="PROSITE-ProRule" id="PRU01379"/>
    </source>
</evidence>
<dbReference type="Proteomes" id="UP001596496">
    <property type="component" value="Unassembled WGS sequence"/>
</dbReference>
<gene>
    <name evidence="11" type="ORF">ACFQSB_02345</name>
</gene>
<reference evidence="12" key="1">
    <citation type="journal article" date="2019" name="Int. J. Syst. Evol. Microbiol.">
        <title>The Global Catalogue of Microorganisms (GCM) 10K type strain sequencing project: providing services to taxonomists for standard genome sequencing and annotation.</title>
        <authorList>
            <consortium name="The Broad Institute Genomics Platform"/>
            <consortium name="The Broad Institute Genome Sequencing Center for Infectious Disease"/>
            <person name="Wu L."/>
            <person name="Ma J."/>
        </authorList>
    </citation>
    <scope>NUCLEOTIDE SEQUENCE [LARGE SCALE GENOMIC DNA]</scope>
    <source>
        <strain evidence="12">CECT 7649</strain>
    </source>
</reference>
<dbReference type="RefSeq" id="WP_380823982.1">
    <property type="nucleotide sequence ID" value="NZ_JBHTCG010000001.1"/>
</dbReference>
<keyword evidence="6" id="KW-0482">Metalloprotease</keyword>
<evidence type="ECO:0000313" key="11">
    <source>
        <dbReference type="EMBL" id="MFC7381029.1"/>
    </source>
</evidence>
<evidence type="ECO:0000256" key="9">
    <source>
        <dbReference type="SAM" id="SignalP"/>
    </source>
</evidence>
<evidence type="ECO:0000256" key="3">
    <source>
        <dbReference type="ARBA" id="ARBA00022670"/>
    </source>
</evidence>
<feature type="domain" description="Peptidase M14" evidence="10">
    <location>
        <begin position="64"/>
        <end position="358"/>
    </location>
</feature>
<proteinExistence type="inferred from homology"/>
<feature type="signal peptide" evidence="9">
    <location>
        <begin position="1"/>
        <end position="26"/>
    </location>
</feature>
<dbReference type="PANTHER" id="PTHR11705:SF143">
    <property type="entry name" value="SLL0236 PROTEIN"/>
    <property type="match status" value="1"/>
</dbReference>
<dbReference type="GO" id="GO:0004180">
    <property type="term" value="F:carboxypeptidase activity"/>
    <property type="evidence" value="ECO:0007669"/>
    <property type="project" value="UniProtKB-KW"/>
</dbReference>
<organism evidence="11 12">
    <name type="scientific">Sphaerisporangium rhizosphaerae</name>
    <dbReference type="NCBI Taxonomy" id="2269375"/>
    <lineage>
        <taxon>Bacteria</taxon>
        <taxon>Bacillati</taxon>
        <taxon>Actinomycetota</taxon>
        <taxon>Actinomycetes</taxon>
        <taxon>Streptosporangiales</taxon>
        <taxon>Streptosporangiaceae</taxon>
        <taxon>Sphaerisporangium</taxon>
    </lineage>
</organism>
<dbReference type="InterPro" id="IPR000834">
    <property type="entry name" value="Peptidase_M14"/>
</dbReference>
<name>A0ABW2NXJ0_9ACTN</name>
<comment type="caution">
    <text evidence="11">The sequence shown here is derived from an EMBL/GenBank/DDBJ whole genome shotgun (WGS) entry which is preliminary data.</text>
</comment>
<keyword evidence="9" id="KW-0732">Signal</keyword>
<dbReference type="Gene3D" id="3.40.630.10">
    <property type="entry name" value="Zn peptidases"/>
    <property type="match status" value="1"/>
</dbReference>
<dbReference type="SMART" id="SM00631">
    <property type="entry name" value="Zn_pept"/>
    <property type="match status" value="1"/>
</dbReference>
<feature type="active site" description="Proton donor/acceptor" evidence="7">
    <location>
        <position position="332"/>
    </location>
</feature>
<feature type="region of interest" description="Disordered" evidence="8">
    <location>
        <begin position="739"/>
        <end position="812"/>
    </location>
</feature>
<evidence type="ECO:0000256" key="5">
    <source>
        <dbReference type="ARBA" id="ARBA00022833"/>
    </source>
</evidence>
<protein>
    <submittedName>
        <fullName evidence="11">M14 family zinc carboxypeptidase</fullName>
    </submittedName>
</protein>
<feature type="compositionally biased region" description="Low complexity" evidence="8">
    <location>
        <begin position="791"/>
        <end position="811"/>
    </location>
</feature>
<evidence type="ECO:0000256" key="4">
    <source>
        <dbReference type="ARBA" id="ARBA00022801"/>
    </source>
</evidence>
<evidence type="ECO:0000256" key="6">
    <source>
        <dbReference type="ARBA" id="ARBA00023049"/>
    </source>
</evidence>
<evidence type="ECO:0000259" key="10">
    <source>
        <dbReference type="PROSITE" id="PS52035"/>
    </source>
</evidence>
<keyword evidence="11" id="KW-0121">Carboxypeptidase</keyword>
<evidence type="ECO:0000256" key="8">
    <source>
        <dbReference type="SAM" id="MobiDB-lite"/>
    </source>
</evidence>
<keyword evidence="3" id="KW-0645">Protease</keyword>
<feature type="chain" id="PRO_5046007548" evidence="9">
    <location>
        <begin position="27"/>
        <end position="889"/>
    </location>
</feature>
<dbReference type="EMBL" id="JBHTCG010000001">
    <property type="protein sequence ID" value="MFC7381029.1"/>
    <property type="molecule type" value="Genomic_DNA"/>
</dbReference>
<evidence type="ECO:0000256" key="2">
    <source>
        <dbReference type="ARBA" id="ARBA00005988"/>
    </source>
</evidence>
<sequence length="889" mass="94398">MLTRLKVVAPVAVTVALALPAGAALADPTPTQASSTCDPTQTAPLYLNKVPTPKSVLGFDLGEREVTSAESDTLLESIARASDRVVSGTLATTAQGRPLKYAIVGKPANVTKAGLTATELAIKTLRDPLTPSALAKLLAKRTTAVLWVTGNVHGNEESGADAALKTLYDLSDRDDCAARHILDNATVVILPIQNPDGREADNRRNAYGFDMNRDWFARTQPETDGKLELLRKYPPQLYIDAHEQGGTAYFFPPNADPIYHEIAEPAYDWISNLYGQAMIDEFTRRGLPFTNRDVYDLLYMGYGDTVPTTGFNAAGMTYEKGGDSPISARTFEQYLTQWVSLSAAASHKESILTTWHGMYTDALKEGLAGRLEPNQVYNPGNEVISQVPDRPVRHYFLRAGDPAKKAAVESVVRRLQRMDVKVYKLAKQTTVSDYKEYGRPPARATLPKGTYWIPMAQGQKHWIQAMLGEDGYTPFPYFYDVTAWSLPLLANVSGGSSGSVLAPPASPAERVPDVVSPPAPVKRPKVGVLELSATSGTTVESLGWLRHRLDREWKLPYTKLTPADVASGKLAGLDVLLVPAGPAATANTALGEPGRAALKTWVSGGGRYIGWSGGAQLASLAGVSTATFTEPTSDVPGSLFRVQVAKGPLAAGVGSTAWQFYSYDPLMRASDPAQVVASYPAADSADWFVSGFQLGAEELGGTAAALDEPVGRGHAILFAAEPNFRAFTDGTAHLITNALTADLPRPRASGLDNRPATPENPPTTPQNRTTAPQDRTATPQDGTVAPQDGTAAAQNPTSAAAGDPTVTAAAAPDRESAIRVTVNAADKAKVAAALTGFGATWTERPGPGGSLRFVVPNPEGLGLDEHPWAAKLPAALRIAGVTPLAVVLP</sequence>
<dbReference type="SUPFAM" id="SSF53187">
    <property type="entry name" value="Zn-dependent exopeptidases"/>
    <property type="match status" value="1"/>
</dbReference>
<dbReference type="PANTHER" id="PTHR11705">
    <property type="entry name" value="PROTEASE FAMILY M14 CARBOXYPEPTIDASE A,B"/>
    <property type="match status" value="1"/>
</dbReference>
<accession>A0ABW2NXJ0</accession>
<evidence type="ECO:0000313" key="12">
    <source>
        <dbReference type="Proteomes" id="UP001596496"/>
    </source>
</evidence>
<keyword evidence="4" id="KW-0378">Hydrolase</keyword>
<dbReference type="InterPro" id="IPR029062">
    <property type="entry name" value="Class_I_gatase-like"/>
</dbReference>
<evidence type="ECO:0000256" key="1">
    <source>
        <dbReference type="ARBA" id="ARBA00001947"/>
    </source>
</evidence>
<dbReference type="Pfam" id="PF00246">
    <property type="entry name" value="Peptidase_M14"/>
    <property type="match status" value="1"/>
</dbReference>
<keyword evidence="5" id="KW-0862">Zinc</keyword>
<feature type="compositionally biased region" description="Polar residues" evidence="8">
    <location>
        <begin position="765"/>
        <end position="781"/>
    </location>
</feature>
<comment type="cofactor">
    <cofactor evidence="1">
        <name>Zn(2+)</name>
        <dbReference type="ChEBI" id="CHEBI:29105"/>
    </cofactor>
</comment>
<comment type="similarity">
    <text evidence="2 7">Belongs to the peptidase M14 family.</text>
</comment>
<dbReference type="Gene3D" id="3.40.50.880">
    <property type="match status" value="1"/>
</dbReference>